<dbReference type="Pfam" id="PF17960">
    <property type="entry name" value="TIG_plexin"/>
    <property type="match status" value="2"/>
</dbReference>
<evidence type="ECO:0000256" key="1">
    <source>
        <dbReference type="ARBA" id="ARBA00004370"/>
    </source>
</evidence>
<dbReference type="GO" id="GO:0005886">
    <property type="term" value="C:plasma membrane"/>
    <property type="evidence" value="ECO:0007669"/>
    <property type="project" value="TreeGrafter"/>
</dbReference>
<dbReference type="GO" id="GO:0002116">
    <property type="term" value="C:semaphorin receptor complex"/>
    <property type="evidence" value="ECO:0007669"/>
    <property type="project" value="TreeGrafter"/>
</dbReference>
<evidence type="ECO:0000313" key="5">
    <source>
        <dbReference type="EMBL" id="CAD7637725.1"/>
    </source>
</evidence>
<keyword evidence="3" id="KW-0325">Glycoprotein</keyword>
<dbReference type="SMART" id="SM00423">
    <property type="entry name" value="PSI"/>
    <property type="match status" value="2"/>
</dbReference>
<dbReference type="EMBL" id="OC874583">
    <property type="protein sequence ID" value="CAD7637725.1"/>
    <property type="molecule type" value="Genomic_DNA"/>
</dbReference>
<dbReference type="Pfam" id="PF01437">
    <property type="entry name" value="PSI"/>
    <property type="match status" value="1"/>
</dbReference>
<dbReference type="GO" id="GO:0050772">
    <property type="term" value="P:positive regulation of axonogenesis"/>
    <property type="evidence" value="ECO:0007669"/>
    <property type="project" value="TreeGrafter"/>
</dbReference>
<feature type="non-terminal residue" evidence="5">
    <location>
        <position position="281"/>
    </location>
</feature>
<evidence type="ECO:0000256" key="2">
    <source>
        <dbReference type="ARBA" id="ARBA00023136"/>
    </source>
</evidence>
<dbReference type="GO" id="GO:0008360">
    <property type="term" value="P:regulation of cell shape"/>
    <property type="evidence" value="ECO:0007669"/>
    <property type="project" value="TreeGrafter"/>
</dbReference>
<dbReference type="PANTHER" id="PTHR22625">
    <property type="entry name" value="PLEXIN"/>
    <property type="match status" value="1"/>
</dbReference>
<reference evidence="5" key="1">
    <citation type="submission" date="2020-11" db="EMBL/GenBank/DDBJ databases">
        <authorList>
            <person name="Tran Van P."/>
        </authorList>
    </citation>
    <scope>NUCLEOTIDE SEQUENCE</scope>
</reference>
<feature type="non-terminal residue" evidence="5">
    <location>
        <position position="1"/>
    </location>
</feature>
<feature type="domain" description="PSI" evidence="4">
    <location>
        <begin position="62"/>
        <end position="123"/>
    </location>
</feature>
<proteinExistence type="predicted"/>
<name>A0A7R9QAL0_9ACAR</name>
<dbReference type="InterPro" id="IPR013783">
    <property type="entry name" value="Ig-like_fold"/>
</dbReference>
<gene>
    <name evidence="5" type="ORF">OSB1V03_LOCUS17092</name>
</gene>
<evidence type="ECO:0000259" key="4">
    <source>
        <dbReference type="SMART" id="SM00423"/>
    </source>
</evidence>
<organism evidence="5">
    <name type="scientific">Medioppia subpectinata</name>
    <dbReference type="NCBI Taxonomy" id="1979941"/>
    <lineage>
        <taxon>Eukaryota</taxon>
        <taxon>Metazoa</taxon>
        <taxon>Ecdysozoa</taxon>
        <taxon>Arthropoda</taxon>
        <taxon>Chelicerata</taxon>
        <taxon>Arachnida</taxon>
        <taxon>Acari</taxon>
        <taxon>Acariformes</taxon>
        <taxon>Sarcoptiformes</taxon>
        <taxon>Oribatida</taxon>
        <taxon>Brachypylina</taxon>
        <taxon>Oppioidea</taxon>
        <taxon>Oppiidae</taxon>
        <taxon>Medioppia</taxon>
    </lineage>
</organism>
<sequence>CVFGEGPPIEAQTTKHGLVCRTPPVSWRPQTPIGSDHILVDLSVRSSETKTDFLQRKFAFFDCNAHKTCMDCVQSEWQCNWCSNDNKCSDNRNNCSANSLSNEVELVINQLPKLPHNANYQCVFGEGPPIEAQTTKHGLICRTPPVSWRPQTPIGSDHILVDLSVRSSETKTDFLQRKFAFFDCNAHKTCMDCVQSEWQCNWCSNDNKCSDNRNNCSANSLSNEMFSPSSAGAAPVPNSFISDQKYCPSFDLNRNILLPNGIPKEIILPVKNMPIAANVSV</sequence>
<dbReference type="InterPro" id="IPR031148">
    <property type="entry name" value="Plexin"/>
</dbReference>
<dbReference type="InterPro" id="IPR002165">
    <property type="entry name" value="Plexin_repeat"/>
</dbReference>
<dbReference type="PANTHER" id="PTHR22625:SF44">
    <property type="entry name" value="PLEXIN-B"/>
    <property type="match status" value="1"/>
</dbReference>
<dbReference type="AlphaFoldDB" id="A0A7R9QAL0"/>
<evidence type="ECO:0000256" key="3">
    <source>
        <dbReference type="ARBA" id="ARBA00023180"/>
    </source>
</evidence>
<dbReference type="GO" id="GO:0097374">
    <property type="term" value="P:sensory neuron axon guidance"/>
    <property type="evidence" value="ECO:0007669"/>
    <property type="project" value="TreeGrafter"/>
</dbReference>
<dbReference type="InterPro" id="IPR016201">
    <property type="entry name" value="PSI"/>
</dbReference>
<dbReference type="GO" id="GO:0017154">
    <property type="term" value="F:semaphorin receptor activity"/>
    <property type="evidence" value="ECO:0007669"/>
    <property type="project" value="InterPro"/>
</dbReference>
<keyword evidence="6" id="KW-1185">Reference proteome</keyword>
<dbReference type="OrthoDB" id="125363at2759"/>
<dbReference type="Gene3D" id="2.60.40.10">
    <property type="entry name" value="Immunoglobulins"/>
    <property type="match status" value="3"/>
</dbReference>
<protein>
    <recommendedName>
        <fullName evidence="4">PSI domain-containing protein</fullName>
    </recommendedName>
</protein>
<dbReference type="GO" id="GO:0007162">
    <property type="term" value="P:negative regulation of cell adhesion"/>
    <property type="evidence" value="ECO:0007669"/>
    <property type="project" value="TreeGrafter"/>
</dbReference>
<feature type="domain" description="PSI" evidence="4">
    <location>
        <begin position="183"/>
        <end position="248"/>
    </location>
</feature>
<dbReference type="Proteomes" id="UP000759131">
    <property type="component" value="Unassembled WGS sequence"/>
</dbReference>
<dbReference type="GO" id="GO:0030334">
    <property type="term" value="P:regulation of cell migration"/>
    <property type="evidence" value="ECO:0007669"/>
    <property type="project" value="TreeGrafter"/>
</dbReference>
<dbReference type="InterPro" id="IPR041019">
    <property type="entry name" value="TIG1_plexin"/>
</dbReference>
<evidence type="ECO:0000313" key="6">
    <source>
        <dbReference type="Proteomes" id="UP000759131"/>
    </source>
</evidence>
<accession>A0A7R9QAL0</accession>
<dbReference type="EMBL" id="CAJPIZ010020008">
    <property type="protein sequence ID" value="CAG2117138.1"/>
    <property type="molecule type" value="Genomic_DNA"/>
</dbReference>
<dbReference type="GO" id="GO:0008045">
    <property type="term" value="P:motor neuron axon guidance"/>
    <property type="evidence" value="ECO:0007669"/>
    <property type="project" value="TreeGrafter"/>
</dbReference>
<comment type="subcellular location">
    <subcellularLocation>
        <location evidence="1">Membrane</location>
    </subcellularLocation>
</comment>
<keyword evidence="2" id="KW-0472">Membrane</keyword>